<sequence>MQARSGKGRRVIGTDQATYVIAVQMGQIDAFDRAGPYMPLGKSLRHCPESRPHKRSTAGIDKQEPGLFAHQMALNRDRDRPTDLFREAGYRRMWREKRERHLKTAVA</sequence>
<proteinExistence type="predicted"/>
<dbReference type="Proteomes" id="UP001060895">
    <property type="component" value="Unassembled WGS sequence"/>
</dbReference>
<dbReference type="EMBL" id="BAQP01000015">
    <property type="protein sequence ID" value="GBQ20047.1"/>
    <property type="molecule type" value="Genomic_DNA"/>
</dbReference>
<protein>
    <recommendedName>
        <fullName evidence="4">Transposase</fullName>
    </recommendedName>
</protein>
<name>A0ABQ0P2S5_9PROT</name>
<keyword evidence="3" id="KW-1185">Reference proteome</keyword>
<comment type="caution">
    <text evidence="2">The sequence shown here is derived from an EMBL/GenBank/DDBJ whole genome shotgun (WGS) entry which is preliminary data.</text>
</comment>
<evidence type="ECO:0000256" key="1">
    <source>
        <dbReference type="SAM" id="MobiDB-lite"/>
    </source>
</evidence>
<evidence type="ECO:0008006" key="4">
    <source>
        <dbReference type="Google" id="ProtNLM"/>
    </source>
</evidence>
<organism evidence="2 3">
    <name type="scientific">Gluconacetobacter sacchari DSM 12717</name>
    <dbReference type="NCBI Taxonomy" id="1307940"/>
    <lineage>
        <taxon>Bacteria</taxon>
        <taxon>Pseudomonadati</taxon>
        <taxon>Pseudomonadota</taxon>
        <taxon>Alphaproteobacteria</taxon>
        <taxon>Acetobacterales</taxon>
        <taxon>Acetobacteraceae</taxon>
        <taxon>Gluconacetobacter</taxon>
    </lineage>
</organism>
<evidence type="ECO:0000313" key="2">
    <source>
        <dbReference type="EMBL" id="GBQ20047.1"/>
    </source>
</evidence>
<evidence type="ECO:0000313" key="3">
    <source>
        <dbReference type="Proteomes" id="UP001060895"/>
    </source>
</evidence>
<reference evidence="2" key="1">
    <citation type="submission" date="2013-04" db="EMBL/GenBank/DDBJ databases">
        <title>The genome sequencing project of 58 acetic acid bacteria.</title>
        <authorList>
            <person name="Okamoto-Kainuma A."/>
            <person name="Ishikawa M."/>
            <person name="Umino S."/>
            <person name="Koizumi Y."/>
            <person name="Shiwa Y."/>
            <person name="Yoshikawa H."/>
            <person name="Matsutani M."/>
            <person name="Matsushita K."/>
        </authorList>
    </citation>
    <scope>NUCLEOTIDE SEQUENCE</scope>
    <source>
        <strain evidence="2">DSM 12717</strain>
    </source>
</reference>
<gene>
    <name evidence="2" type="ORF">AA12717_0448</name>
</gene>
<accession>A0ABQ0P2S5</accession>
<feature type="region of interest" description="Disordered" evidence="1">
    <location>
        <begin position="42"/>
        <end position="63"/>
    </location>
</feature>